<name>A0A5J4SV19_9ZZZZ</name>
<dbReference type="Pfam" id="PF02498">
    <property type="entry name" value="Bro-N"/>
    <property type="match status" value="1"/>
</dbReference>
<gene>
    <name evidence="2" type="ORF">EZS27_002513</name>
</gene>
<accession>A0A5J4SV19</accession>
<reference evidence="2" key="1">
    <citation type="submission" date="2019-03" db="EMBL/GenBank/DDBJ databases">
        <title>Single cell metagenomics reveals metabolic interactions within the superorganism composed of flagellate Streblomastix strix and complex community of Bacteroidetes bacteria on its surface.</title>
        <authorList>
            <person name="Treitli S.C."/>
            <person name="Kolisko M."/>
            <person name="Husnik F."/>
            <person name="Keeling P."/>
            <person name="Hampl V."/>
        </authorList>
    </citation>
    <scope>NUCLEOTIDE SEQUENCE</scope>
    <source>
        <strain evidence="2">STM</strain>
    </source>
</reference>
<dbReference type="NCBIfam" id="NF008573">
    <property type="entry name" value="PRK11525.1"/>
    <property type="match status" value="1"/>
</dbReference>
<comment type="caution">
    <text evidence="2">The sequence shown here is derived from an EMBL/GenBank/DDBJ whole genome shotgun (WGS) entry which is preliminary data.</text>
</comment>
<dbReference type="AlphaFoldDB" id="A0A5J4SV19"/>
<evidence type="ECO:0000259" key="1">
    <source>
        <dbReference type="Pfam" id="PF02498"/>
    </source>
</evidence>
<proteinExistence type="predicted"/>
<feature type="domain" description="Bro-N" evidence="1">
    <location>
        <begin position="20"/>
        <end position="107"/>
    </location>
</feature>
<evidence type="ECO:0000313" key="2">
    <source>
        <dbReference type="EMBL" id="KAA6350049.1"/>
    </source>
</evidence>
<protein>
    <recommendedName>
        <fullName evidence="1">Bro-N domain-containing protein</fullName>
    </recommendedName>
</protein>
<sequence length="280" mass="32296">MAKNRLKKSRQTIFEQIKKTDDEGLEYWTSRELAKVLEYTDYRNFTSVVEKAKIACKNSSQKAEDHFVDFTDMIEIGKGGKRQVESIRFSRYACYLIVQNADPNKEIVALGQSYFAVQTRIAEIKQSEEYNRLSTEDEKRLFLRTEMIRQNIQLADAAKEAGVINAGDYATFQDHGYEGLYGGLKLKEVRQAKGLGKEQKLLDHMGSTELAANLFRTTQTEDKLRRENVRGKKKAYQMHYEVGMKVRRTIEELGGMMPEALPAVESIKKIEEKERKLERG</sequence>
<organism evidence="2">
    <name type="scientific">termite gut metagenome</name>
    <dbReference type="NCBI Taxonomy" id="433724"/>
    <lineage>
        <taxon>unclassified sequences</taxon>
        <taxon>metagenomes</taxon>
        <taxon>organismal metagenomes</taxon>
    </lineage>
</organism>
<dbReference type="EMBL" id="SNRY01000034">
    <property type="protein sequence ID" value="KAA6350049.1"/>
    <property type="molecule type" value="Genomic_DNA"/>
</dbReference>
<dbReference type="InterPro" id="IPR003497">
    <property type="entry name" value="BRO_N_domain"/>
</dbReference>